<comment type="caution">
    <text evidence="2">The sequence shown here is derived from an EMBL/GenBank/DDBJ whole genome shotgun (WGS) entry which is preliminary data.</text>
</comment>
<keyword evidence="3" id="KW-1185">Reference proteome</keyword>
<name>A0A163J9Z9_9BACL</name>
<dbReference type="GO" id="GO:0005737">
    <property type="term" value="C:cytoplasm"/>
    <property type="evidence" value="ECO:0007669"/>
    <property type="project" value="TreeGrafter"/>
</dbReference>
<proteinExistence type="predicted"/>
<dbReference type="Proteomes" id="UP000076796">
    <property type="component" value="Unassembled WGS sequence"/>
</dbReference>
<gene>
    <name evidence="2" type="ORF">AWU65_11300</name>
</gene>
<protein>
    <submittedName>
        <fullName evidence="2">4-methyl-5(B-hydroxyethyl)-thiazole monophosphate biosynthesis protein</fullName>
    </submittedName>
</protein>
<dbReference type="InterPro" id="IPR029062">
    <property type="entry name" value="Class_I_gatase-like"/>
</dbReference>
<reference evidence="2" key="1">
    <citation type="journal article" date="2016" name="Genome Announc.">
        <title>Draft genomes of two strains of Paenibacillus glucanolyticus with capability to degrade lignocellulose.</title>
        <authorList>
            <person name="Mathews S.L."/>
            <person name="Pawlak J."/>
            <person name="Grunden A.M."/>
        </authorList>
    </citation>
    <scope>NUCLEOTIDE SEQUENCE [LARGE SCALE GENOMIC DNA]</scope>
    <source>
        <strain evidence="2">SLM1</strain>
    </source>
</reference>
<dbReference type="InterPro" id="IPR002818">
    <property type="entry name" value="DJ-1/PfpI"/>
</dbReference>
<evidence type="ECO:0000313" key="3">
    <source>
        <dbReference type="Proteomes" id="UP000076796"/>
    </source>
</evidence>
<dbReference type="RefSeq" id="WP_063478327.1">
    <property type="nucleotide sequence ID" value="NZ_CP147845.1"/>
</dbReference>
<feature type="domain" description="DJ-1/PfpI" evidence="1">
    <location>
        <begin position="8"/>
        <end position="165"/>
    </location>
</feature>
<dbReference type="Pfam" id="PF01965">
    <property type="entry name" value="DJ-1_PfpI"/>
    <property type="match status" value="1"/>
</dbReference>
<dbReference type="AlphaFoldDB" id="A0A163J9Z9"/>
<dbReference type="PANTHER" id="PTHR48094">
    <property type="entry name" value="PROTEIN/NUCLEIC ACID DEGLYCASE DJ-1-RELATED"/>
    <property type="match status" value="1"/>
</dbReference>
<dbReference type="EMBL" id="LWMH01000001">
    <property type="protein sequence ID" value="KZS46459.1"/>
    <property type="molecule type" value="Genomic_DNA"/>
</dbReference>
<dbReference type="OrthoDB" id="9800516at2"/>
<accession>A0A163J9Z9</accession>
<dbReference type="GeneID" id="97558226"/>
<evidence type="ECO:0000313" key="2">
    <source>
        <dbReference type="EMBL" id="KZS46459.1"/>
    </source>
</evidence>
<dbReference type="Gene3D" id="3.40.50.880">
    <property type="match status" value="1"/>
</dbReference>
<dbReference type="PANTHER" id="PTHR48094:SF12">
    <property type="entry name" value="PARKINSON DISEASE PROTEIN 7 HOMOLOG"/>
    <property type="match status" value="1"/>
</dbReference>
<organism evidence="2 3">
    <name type="scientific">Paenibacillus glucanolyticus</name>
    <dbReference type="NCBI Taxonomy" id="59843"/>
    <lineage>
        <taxon>Bacteria</taxon>
        <taxon>Bacillati</taxon>
        <taxon>Bacillota</taxon>
        <taxon>Bacilli</taxon>
        <taxon>Bacillales</taxon>
        <taxon>Paenibacillaceae</taxon>
        <taxon>Paenibacillus</taxon>
    </lineage>
</organism>
<evidence type="ECO:0000259" key="1">
    <source>
        <dbReference type="Pfam" id="PF01965"/>
    </source>
</evidence>
<sequence length="184" mass="20784">MKTKITGVILYPLFSEYELTVALSILKQGDHPIKTIGITSEPIIGESDLTCISDTTIYDVDINTLDSLLLPGCMDISTLYDNEDLIDFINRCSLYNKDLVIAAISSSPYLLAKAGLLEDRKYTIGMYEEHRKETGFFKEENYCNDLVVQDGNILTARGRGFIEFGERFGQLLKLDFDSNWYHGV</sequence>
<dbReference type="SUPFAM" id="SSF52317">
    <property type="entry name" value="Class I glutamine amidotransferase-like"/>
    <property type="match status" value="1"/>
</dbReference>
<dbReference type="InterPro" id="IPR050325">
    <property type="entry name" value="Prot/Nucl_acid_deglycase"/>
</dbReference>